<dbReference type="GO" id="GO:0019433">
    <property type="term" value="P:triglyceride catabolic process"/>
    <property type="evidence" value="ECO:0007669"/>
    <property type="project" value="TreeGrafter"/>
</dbReference>
<dbReference type="Pfam" id="PF00106">
    <property type="entry name" value="adh_short"/>
    <property type="match status" value="1"/>
</dbReference>
<dbReference type="InterPro" id="IPR036291">
    <property type="entry name" value="NAD(P)-bd_dom_sf"/>
</dbReference>
<dbReference type="GO" id="GO:0006654">
    <property type="term" value="P:phosphatidic acid biosynthetic process"/>
    <property type="evidence" value="ECO:0007669"/>
    <property type="project" value="TreeGrafter"/>
</dbReference>
<evidence type="ECO:0000313" key="3">
    <source>
        <dbReference type="EMBL" id="TVY54112.1"/>
    </source>
</evidence>
<dbReference type="GO" id="GO:0005811">
    <property type="term" value="C:lipid droplet"/>
    <property type="evidence" value="ECO:0007669"/>
    <property type="project" value="TreeGrafter"/>
</dbReference>
<organism evidence="3 4">
    <name type="scientific">Lachnellula cervina</name>
    <dbReference type="NCBI Taxonomy" id="1316786"/>
    <lineage>
        <taxon>Eukaryota</taxon>
        <taxon>Fungi</taxon>
        <taxon>Dikarya</taxon>
        <taxon>Ascomycota</taxon>
        <taxon>Pezizomycotina</taxon>
        <taxon>Leotiomycetes</taxon>
        <taxon>Helotiales</taxon>
        <taxon>Lachnaceae</taxon>
        <taxon>Lachnellula</taxon>
    </lineage>
</organism>
<dbReference type="PANTHER" id="PTHR44169:SF6">
    <property type="entry name" value="NADPH-DEPENDENT 1-ACYLDIHYDROXYACETONE PHOSPHATE REDUCTASE"/>
    <property type="match status" value="1"/>
</dbReference>
<reference evidence="3 4" key="1">
    <citation type="submission" date="2018-05" db="EMBL/GenBank/DDBJ databases">
        <title>Whole genome sequencing for identification of molecular markers to develop diagnostic detection tools for the regulated plant pathogen Lachnellula willkommii.</title>
        <authorList>
            <person name="Giroux E."/>
            <person name="Bilodeau G."/>
        </authorList>
    </citation>
    <scope>NUCLEOTIDE SEQUENCE [LARGE SCALE GENOMIC DNA]</scope>
    <source>
        <strain evidence="3 4">CBS 625.97</strain>
    </source>
</reference>
<keyword evidence="2" id="KW-0560">Oxidoreductase</keyword>
<dbReference type="EMBL" id="QGMG01000375">
    <property type="protein sequence ID" value="TVY54112.1"/>
    <property type="molecule type" value="Genomic_DNA"/>
</dbReference>
<feature type="non-terminal residue" evidence="3">
    <location>
        <position position="293"/>
    </location>
</feature>
<dbReference type="InterPro" id="IPR002347">
    <property type="entry name" value="SDR_fam"/>
</dbReference>
<dbReference type="OrthoDB" id="2102561at2759"/>
<dbReference type="GO" id="GO:0005783">
    <property type="term" value="C:endoplasmic reticulum"/>
    <property type="evidence" value="ECO:0007669"/>
    <property type="project" value="TreeGrafter"/>
</dbReference>
<accession>A0A7D8URL3</accession>
<evidence type="ECO:0000256" key="1">
    <source>
        <dbReference type="ARBA" id="ARBA00006484"/>
    </source>
</evidence>
<dbReference type="Gene3D" id="3.40.50.720">
    <property type="entry name" value="NAD(P)-binding Rossmann-like Domain"/>
    <property type="match status" value="1"/>
</dbReference>
<dbReference type="SUPFAM" id="SSF51735">
    <property type="entry name" value="NAD(P)-binding Rossmann-fold domains"/>
    <property type="match status" value="1"/>
</dbReference>
<evidence type="ECO:0000313" key="4">
    <source>
        <dbReference type="Proteomes" id="UP000481288"/>
    </source>
</evidence>
<dbReference type="AlphaFoldDB" id="A0A7D8URL3"/>
<evidence type="ECO:0000256" key="2">
    <source>
        <dbReference type="ARBA" id="ARBA00023002"/>
    </source>
</evidence>
<dbReference type="GO" id="GO:0000140">
    <property type="term" value="F:acylglycerone-phosphate reductase (NADP+) activity"/>
    <property type="evidence" value="ECO:0007669"/>
    <property type="project" value="TreeGrafter"/>
</dbReference>
<proteinExistence type="inferred from homology"/>
<name>A0A7D8URL3_9HELO</name>
<sequence length="293" mass="31467">MASLRKSVLITGCSAGGIGAALAHVFQEKGYHVFASARNPSKIPATLTGAANVTSLTLDVLSPSSIAAAVDSVQKKTNSSLDVLINNSGGGYTVPALDASILQGKELFELNFWAPLAMLQAFAPLLIKAKGCFVNNSSANAYIPMPFMSMYNGSKAALAIASETWRHELQPLGVRTITLVTCAVKTNFFAEYHPAELPDSSQYSDIRDFIRNLTDGRMQGNAISSREYAIRVVREIEKGTVGTVWAGTDAFMARLAWWLSPRSAFDMIVQSIIPVSKEMAKAAQKKENQEGAA</sequence>
<gene>
    <name evidence="3" type="primary">cctT_0</name>
    <name evidence="3" type="ORF">LCER1_G007011</name>
</gene>
<protein>
    <submittedName>
        <fullName evidence="3">Short-chain dehydrogenase cctT</fullName>
    </submittedName>
</protein>
<dbReference type="GO" id="GO:0004806">
    <property type="term" value="F:triacylglycerol lipase activity"/>
    <property type="evidence" value="ECO:0007669"/>
    <property type="project" value="TreeGrafter"/>
</dbReference>
<dbReference type="Proteomes" id="UP000481288">
    <property type="component" value="Unassembled WGS sequence"/>
</dbReference>
<comment type="similarity">
    <text evidence="1">Belongs to the short-chain dehydrogenases/reductases (SDR) family.</text>
</comment>
<keyword evidence="4" id="KW-1185">Reference proteome</keyword>
<dbReference type="PRINTS" id="PR00081">
    <property type="entry name" value="GDHRDH"/>
</dbReference>
<dbReference type="PANTHER" id="PTHR44169">
    <property type="entry name" value="NADPH-DEPENDENT 1-ACYLDIHYDROXYACETONE PHOSPHATE REDUCTASE"/>
    <property type="match status" value="1"/>
</dbReference>
<comment type="caution">
    <text evidence="3">The sequence shown here is derived from an EMBL/GenBank/DDBJ whole genome shotgun (WGS) entry which is preliminary data.</text>
</comment>